<evidence type="ECO:0000313" key="3">
    <source>
        <dbReference type="Proteomes" id="UP000190341"/>
    </source>
</evidence>
<name>A0A1T5K7C6_9GAMM</name>
<evidence type="ECO:0000256" key="1">
    <source>
        <dbReference type="SAM" id="SignalP"/>
    </source>
</evidence>
<dbReference type="Pfam" id="PF11454">
    <property type="entry name" value="DUF3016"/>
    <property type="match status" value="1"/>
</dbReference>
<sequence length="185" mass="20592">MKRVILTSLMVLALAVAGSADARGKRVTDADYPRQLTTASAVSVDWTDPNQFTDIRYSGNRWEAAQGNWVVDLATYLQKQAGKKLANGQQLHVTITDIRRAGMYEPGRGMNLDRVRIIKDIYPPRMTLNFSLTGADGQVISEGERKLVDSAFLMGSGLVSDTDPLRYEKRMLDDWINKELGQKGV</sequence>
<protein>
    <recommendedName>
        <fullName evidence="4">DUF3016 domain-containing protein</fullName>
    </recommendedName>
</protein>
<dbReference type="OrthoDB" id="195620at2"/>
<dbReference type="EMBL" id="FUZV01000001">
    <property type="protein sequence ID" value="SKC59369.1"/>
    <property type="molecule type" value="Genomic_DNA"/>
</dbReference>
<dbReference type="STRING" id="428993.SAMN06296058_1422"/>
<evidence type="ECO:0000313" key="2">
    <source>
        <dbReference type="EMBL" id="SKC59369.1"/>
    </source>
</evidence>
<gene>
    <name evidence="2" type="ORF">SAMN06296058_1422</name>
</gene>
<dbReference type="AlphaFoldDB" id="A0A1T5K7C6"/>
<keyword evidence="1" id="KW-0732">Signal</keyword>
<dbReference type="InterPro" id="IPR021557">
    <property type="entry name" value="DUF3016"/>
</dbReference>
<proteinExistence type="predicted"/>
<organism evidence="2 3">
    <name type="scientific">Pseudoxanthomonas indica</name>
    <dbReference type="NCBI Taxonomy" id="428993"/>
    <lineage>
        <taxon>Bacteria</taxon>
        <taxon>Pseudomonadati</taxon>
        <taxon>Pseudomonadota</taxon>
        <taxon>Gammaproteobacteria</taxon>
        <taxon>Lysobacterales</taxon>
        <taxon>Lysobacteraceae</taxon>
        <taxon>Pseudoxanthomonas</taxon>
    </lineage>
</organism>
<accession>A0A1T5K7C6</accession>
<feature type="chain" id="PRO_5012775440" description="DUF3016 domain-containing protein" evidence="1">
    <location>
        <begin position="23"/>
        <end position="185"/>
    </location>
</feature>
<keyword evidence="3" id="KW-1185">Reference proteome</keyword>
<evidence type="ECO:0008006" key="4">
    <source>
        <dbReference type="Google" id="ProtNLM"/>
    </source>
</evidence>
<dbReference type="Proteomes" id="UP000190341">
    <property type="component" value="Unassembled WGS sequence"/>
</dbReference>
<feature type="signal peptide" evidence="1">
    <location>
        <begin position="1"/>
        <end position="22"/>
    </location>
</feature>
<reference evidence="2 3" key="1">
    <citation type="submission" date="2017-02" db="EMBL/GenBank/DDBJ databases">
        <authorList>
            <person name="Peterson S.W."/>
        </authorList>
    </citation>
    <scope>NUCLEOTIDE SEQUENCE [LARGE SCALE GENOMIC DNA]</scope>
    <source>
        <strain evidence="2 3">P15</strain>
    </source>
</reference>
<dbReference type="RefSeq" id="WP_079723724.1">
    <property type="nucleotide sequence ID" value="NZ_BMCL01000002.1"/>
</dbReference>